<dbReference type="Pfam" id="PF18834">
    <property type="entry name" value="LPD22"/>
    <property type="match status" value="1"/>
</dbReference>
<evidence type="ECO:0000259" key="1">
    <source>
        <dbReference type="Pfam" id="PF18834"/>
    </source>
</evidence>
<gene>
    <name evidence="2" type="ORF">DAH66_12635</name>
</gene>
<evidence type="ECO:0000313" key="2">
    <source>
        <dbReference type="EMBL" id="RSY83109.1"/>
    </source>
</evidence>
<keyword evidence="2" id="KW-0808">Transferase</keyword>
<dbReference type="GO" id="GO:0016740">
    <property type="term" value="F:transferase activity"/>
    <property type="evidence" value="ECO:0007669"/>
    <property type="project" value="UniProtKB-KW"/>
</dbReference>
<comment type="caution">
    <text evidence="2">The sequence shown here is derived from an EMBL/GenBank/DDBJ whole genome shotgun (WGS) entry which is preliminary data.</text>
</comment>
<feature type="domain" description="Large polyvalent protein associated" evidence="1">
    <location>
        <begin position="31"/>
        <end position="112"/>
    </location>
</feature>
<protein>
    <submittedName>
        <fullName evidence="2">Acetyltransferase</fullName>
    </submittedName>
</protein>
<dbReference type="InterPro" id="IPR040738">
    <property type="entry name" value="LPD22"/>
</dbReference>
<proteinExistence type="predicted"/>
<dbReference type="EMBL" id="QQYZ01000011">
    <property type="protein sequence ID" value="RSY83109.1"/>
    <property type="molecule type" value="Genomic_DNA"/>
</dbReference>
<evidence type="ECO:0000313" key="3">
    <source>
        <dbReference type="Proteomes" id="UP000287746"/>
    </source>
</evidence>
<sequence length="2063" mass="225217">MAQDPLDRLLAPEPQGDPLDVLLRRQAQERAAASLATVQSDPETAARANRLARDLGLPASTVERKLKVIERQVSIRQAVQAMRSSSYLTNWYADPRNAAATRDDAVALRRLAERVEDVRSDEDDRLTAAVRATADRHVASSAQADGFFSRGMALLRSGASSVTSGLDRTGAALAQWSADNPLPWTSAEQIAHDRRTAEQLRRRAGAEAAAAAAPIRGQTTFADVKKRPTLGNVLSYSAQAGLQSLPGMAAAAISTPAYVISQAGNIGQNRAQNNSRQDAQIGDVLAATPAAVVSALLERMGAQGIFTSAGKNAGTRILSATGKEAATEALQSDIEYAGATVGTDKGFDSGEALEQMAAGGLAGGFVGGGLRGLHESGGGVRKSIRALRDRASAAGEGETMDAIMDAAEGTRTKQRDPDMLRQFLEGVTEDSAVENIYVPGEAVVAYLQSTSEYDRDFWEPLEDQIAEAVATGADVVLPTAEVAARLAGTPAWDALREDARFSPGGASRREAGEMPDDVAGEFEAAIDDAMNSAREAAAPQDKLFQSMSDKLATAGFTPDAARQYAALYSARAAARASRLGSELTGEEYNDLEVRQVLPETLAPIVGADGLDIVIRAMRRGRDATTKRAGPSLVEWIAKRGGIEDRDGDVAAMGGDRWHREGKFRKKLIKPADADGQGAMFAPGEGSATAPDSVLAAAIEAGFFPDIRARLAGADANYADLPDLDVLYDAISAELRGSPVFAEEAEADSTRLAAQELAQLLEDAGLDPAAASDADIRTYVDRYRQQQIEGRSYGQPGDGETRGRAIFDGERRIIELFEKRDLSTFLHESGHVFLEELQADALTAVDGDGNSASRQLFADWETVKAWFATNGHAIGEDGRIPVDAHEMWARGFERFLLEGKAPSSALRRAFDAFRSWLLTIYQVVQNLRAPITDEIRDVMGRMIATDEEIAAAREEQEIRLSFDREQLGMTEAEYAALQQASIEARDEARDALLYRVMATVRARRTKEYQAQRDAVLEDIAADVMARPVFRAMTTLRGGAKIDKGWLIATYGEDVLGMMPKAVPPIYAENGQSPDAIAELAGFDGGDAMVRELMGVEERRKQMRAAGDNRSVLASVIADETDAIMRDRYGDPLADGSIEREAREIVHSDRNGEVIAAELRALERRRRGAGDPNQGTTAYQVAKRWAADKIRSGKVADVASRAAIEQYQRAVRRASRLAEEAMMRGDIDEAFLQKRSQMLNNALVTEAGRAAEAIDEAVARMSKIAKRRTMKNVDQDYLEQAQALLEAVELRERSQVSIRKQGAFEAWARKQEAEGRDVVVPASFEAALGTTHWSRLSVERLLGLDDAIGQIMQLGRLKQTMLDAREEREFEAVVRDAVDAAEKLPQRPPTDLMEPSWADRFKAGVANADAALLKMETVFDWLDGGNSNGVFNRIAFRPLAEAQDRENAMATDYLGQIAGAFSALPRDVVKHWQDRIQLPELQNRDTGNPWVLTRQQLVALALNTGNEGNMQRLTDGYGWPPHLVRDVLNRELRAEEWRFVQQVWDIIDTLWPEIAAVERRVNGVEPDKVMATPVETPHGTFRGGYYPAVYDSAKSYRAEQFTGEASDLLDGRYTRATTRASSSKERSEKVKRPILLNLGVINRHLGEVIHDITHREALINAWRFLGEERVMRAIDQSLGPAIRQQFKPWLRHVANSWATERAGNEGIGAFVNGMRTNATIVGMGMRVSTIMMQLAGYSNSFEYVGARWVLPAIAQMARRPVETFRFAMARSGEIANRMDTLDRDIRRSVNALRGKRGAIADAKRLMFHGIGYMDRVVSIPTWLGGYNKAIAGGAEEIDAVYAADKAVRSSQGASGAKDLAAVARGDGKWGEALKFFTMFYSYLSAFHQRQRSLGRDIASAVRGRDYRATPRLVARAWWLIVVPPVLAELLAGRGPAEDEDWGWWSFRKMLFQMLGPIPLVRDIGEPVWAKATGQPSFGYSISPLQRVGETFVNLAGDVGKASRGEETKRATRNTLEAAGYATGLVPGQAAAAAQFLVDVGYGEQDPDGVAEWWEGLTTGKIKDED</sequence>
<dbReference type="RefSeq" id="WP_126004682.1">
    <property type="nucleotide sequence ID" value="NZ_QQYZ01000011.1"/>
</dbReference>
<organism evidence="2 3">
    <name type="scientific">Sphingomonas koreensis</name>
    <dbReference type="NCBI Taxonomy" id="93064"/>
    <lineage>
        <taxon>Bacteria</taxon>
        <taxon>Pseudomonadati</taxon>
        <taxon>Pseudomonadota</taxon>
        <taxon>Alphaproteobacteria</taxon>
        <taxon>Sphingomonadales</taxon>
        <taxon>Sphingomonadaceae</taxon>
        <taxon>Sphingomonas</taxon>
    </lineage>
</organism>
<dbReference type="Proteomes" id="UP000287746">
    <property type="component" value="Unassembled WGS sequence"/>
</dbReference>
<accession>A0A430G2B3</accession>
<reference evidence="2 3" key="1">
    <citation type="submission" date="2018-07" db="EMBL/GenBank/DDBJ databases">
        <title>Genomic and Epidemiologic Investigation of an Indolent Hospital Outbreak.</title>
        <authorList>
            <person name="Johnson R.C."/>
            <person name="Deming C."/>
            <person name="Conlan S."/>
            <person name="Zellmer C.J."/>
            <person name="Michelin A.V."/>
            <person name="Lee-Lin S."/>
            <person name="Thomas P.J."/>
            <person name="Park M."/>
            <person name="Weingarten R.A."/>
            <person name="Less J."/>
            <person name="Dekker J.P."/>
            <person name="Frank K.M."/>
            <person name="Musser K.A."/>
            <person name="Mcquiston J.R."/>
            <person name="Henderson D.K."/>
            <person name="Lau A.F."/>
            <person name="Palmore T.N."/>
            <person name="Segre J.A."/>
        </authorList>
    </citation>
    <scope>NUCLEOTIDE SEQUENCE [LARGE SCALE GENOMIC DNA]</scope>
    <source>
        <strain evidence="2 3">SK-CDC1_0717</strain>
    </source>
</reference>
<name>A0A430G2B3_9SPHN</name>